<evidence type="ECO:0000313" key="2">
    <source>
        <dbReference type="EMBL" id="ANZ45264.1"/>
    </source>
</evidence>
<dbReference type="CDD" id="cd03794">
    <property type="entry name" value="GT4_WbuB-like"/>
    <property type="match status" value="1"/>
</dbReference>
<dbReference type="GO" id="GO:0016740">
    <property type="term" value="F:transferase activity"/>
    <property type="evidence" value="ECO:0007669"/>
    <property type="project" value="UniProtKB-KW"/>
</dbReference>
<organism evidence="2 3">
    <name type="scientific">Cloacibacillus porcorum</name>
    <dbReference type="NCBI Taxonomy" id="1197717"/>
    <lineage>
        <taxon>Bacteria</taxon>
        <taxon>Thermotogati</taxon>
        <taxon>Synergistota</taxon>
        <taxon>Synergistia</taxon>
        <taxon>Synergistales</taxon>
        <taxon>Synergistaceae</taxon>
        <taxon>Cloacibacillus</taxon>
    </lineage>
</organism>
<feature type="domain" description="Glycosyltransferase subfamily 4-like N-terminal" evidence="1">
    <location>
        <begin position="16"/>
        <end position="201"/>
    </location>
</feature>
<dbReference type="GeneID" id="83058060"/>
<dbReference type="Proteomes" id="UP000093044">
    <property type="component" value="Chromosome"/>
</dbReference>
<proteinExistence type="predicted"/>
<gene>
    <name evidence="2" type="ORF">BED41_09390</name>
</gene>
<dbReference type="EMBL" id="CP016757">
    <property type="protein sequence ID" value="ANZ45264.1"/>
    <property type="molecule type" value="Genomic_DNA"/>
</dbReference>
<evidence type="ECO:0000313" key="3">
    <source>
        <dbReference type="Proteomes" id="UP000093044"/>
    </source>
</evidence>
<sequence length="410" mass="46732">MKILLINHYAGSIYHGMEFRPYYLSKEWVKMGHEVVIVAASFSHLRQKNVDMTTDVREENIDGVRYLWLKTPEYNGNGLGRIRNMLAFIRKLYVHLPKITADFIPDAVIASSTYPLDSYPAKWIAKKHGAKFVFELHDLWPMSPQVLGNMSKWHPFIITMQMAEDYWCRNADVVISLLPDAYKHLVTRGMKMDKYTVVPNGVSIDEWQDETEKEELPELHRDALFKLKKSGKTIVGYVGGHGVSNGLDMLIDAAARTSDFSKIQLVLVGKGPEKARLEETTKRLNLSNITFLPPVLKKAVPALLKQMDILVCTVKETPLYQYGMSLNKIFDYMMAGKPVLWSANVSNDLVADSHCGFTVPCGDITSFCNKLYEMSNMQKELLDAMGIRGKEYILKQYTYPKLARKFIDAL</sequence>
<reference evidence="2" key="1">
    <citation type="submission" date="2016-08" db="EMBL/GenBank/DDBJ databases">
        <title>Complete genome of Cloacibacillus porcorum.</title>
        <authorList>
            <person name="Looft T."/>
            <person name="Bayles D.O."/>
            <person name="Alt D.P."/>
        </authorList>
    </citation>
    <scope>NUCLEOTIDE SEQUENCE [LARGE SCALE GENOMIC DNA]</scope>
    <source>
        <strain evidence="2">CL-84</strain>
    </source>
</reference>
<accession>A0A1B2I5M6</accession>
<dbReference type="Pfam" id="PF13692">
    <property type="entry name" value="Glyco_trans_1_4"/>
    <property type="match status" value="1"/>
</dbReference>
<dbReference type="Pfam" id="PF13579">
    <property type="entry name" value="Glyco_trans_4_4"/>
    <property type="match status" value="1"/>
</dbReference>
<dbReference type="PANTHER" id="PTHR12526">
    <property type="entry name" value="GLYCOSYLTRANSFERASE"/>
    <property type="match status" value="1"/>
</dbReference>
<keyword evidence="2" id="KW-0808">Transferase</keyword>
<dbReference type="PANTHER" id="PTHR12526:SF622">
    <property type="entry name" value="GLYCOSYLTRANSFERASE (GROUP I)"/>
    <property type="match status" value="1"/>
</dbReference>
<dbReference type="SUPFAM" id="SSF53756">
    <property type="entry name" value="UDP-Glycosyltransferase/glycogen phosphorylase"/>
    <property type="match status" value="1"/>
</dbReference>
<evidence type="ECO:0000259" key="1">
    <source>
        <dbReference type="Pfam" id="PF13579"/>
    </source>
</evidence>
<dbReference type="STRING" id="1197717.BED41_09390"/>
<dbReference type="InterPro" id="IPR028098">
    <property type="entry name" value="Glyco_trans_4-like_N"/>
</dbReference>
<dbReference type="AlphaFoldDB" id="A0A1B2I5M6"/>
<dbReference type="KEGG" id="cpor:BED41_09390"/>
<dbReference type="Gene3D" id="3.40.50.2000">
    <property type="entry name" value="Glycogen Phosphorylase B"/>
    <property type="match status" value="2"/>
</dbReference>
<keyword evidence="3" id="KW-1185">Reference proteome</keyword>
<name>A0A1B2I5M6_9BACT</name>
<protein>
    <submittedName>
        <fullName evidence="2">Glycosyltransferase WbuB</fullName>
    </submittedName>
</protein>
<dbReference type="OrthoDB" id="9811902at2"/>
<dbReference type="RefSeq" id="WP_066745225.1">
    <property type="nucleotide sequence ID" value="NZ_CP016757.1"/>
</dbReference>